<evidence type="ECO:0000313" key="3">
    <source>
        <dbReference type="EMBL" id="TVO59041.1"/>
    </source>
</evidence>
<dbReference type="EMBL" id="VMNK01000003">
    <property type="protein sequence ID" value="TVO59041.1"/>
    <property type="molecule type" value="Genomic_DNA"/>
</dbReference>
<reference evidence="3 4" key="1">
    <citation type="submission" date="2019-07" db="EMBL/GenBank/DDBJ databases">
        <title>The pathways for chlorine oxyanion respiration interact through the shared metabolite chlorate.</title>
        <authorList>
            <person name="Barnum T.P."/>
            <person name="Cheng Y."/>
            <person name="Hill K.A."/>
            <person name="Lucas L.N."/>
            <person name="Carlson H.K."/>
            <person name="Coates J.D."/>
        </authorList>
    </citation>
    <scope>NUCLEOTIDE SEQUENCE [LARGE SCALE GENOMIC DNA]</scope>
    <source>
        <strain evidence="3 4">SFB-3</strain>
    </source>
</reference>
<dbReference type="GO" id="GO:0009220">
    <property type="term" value="P:pyrimidine ribonucleotide biosynthetic process"/>
    <property type="evidence" value="ECO:0007669"/>
    <property type="project" value="TreeGrafter"/>
</dbReference>
<keyword evidence="4" id="KW-1185">Reference proteome</keyword>
<dbReference type="SUPFAM" id="SSF51395">
    <property type="entry name" value="FMN-linked oxidoreductases"/>
    <property type="match status" value="1"/>
</dbReference>
<name>A0A557R1K8_9RHOO</name>
<dbReference type="OrthoDB" id="9802377at2"/>
<evidence type="ECO:0000256" key="1">
    <source>
        <dbReference type="ARBA" id="ARBA00001917"/>
    </source>
</evidence>
<comment type="pathway">
    <text evidence="2">Pyrimidine metabolism; UMP biosynthesis via de novo pathway.</text>
</comment>
<comment type="cofactor">
    <cofactor evidence="1">
        <name>FMN</name>
        <dbReference type="ChEBI" id="CHEBI:58210"/>
    </cofactor>
</comment>
<accession>A0A557R1K8</accession>
<dbReference type="Proteomes" id="UP000319502">
    <property type="component" value="Unassembled WGS sequence"/>
</dbReference>
<dbReference type="PANTHER" id="PTHR48109">
    <property type="entry name" value="DIHYDROOROTATE DEHYDROGENASE (QUINONE), MITOCHONDRIAL-RELATED"/>
    <property type="match status" value="1"/>
</dbReference>
<gene>
    <name evidence="3" type="ORF">FHP91_05160</name>
</gene>
<comment type="caution">
    <text evidence="3">The sequence shown here is derived from an EMBL/GenBank/DDBJ whole genome shotgun (WGS) entry which is preliminary data.</text>
</comment>
<dbReference type="GO" id="GO:0006207">
    <property type="term" value="P:'de novo' pyrimidine nucleobase biosynthetic process"/>
    <property type="evidence" value="ECO:0007669"/>
    <property type="project" value="TreeGrafter"/>
</dbReference>
<dbReference type="AlphaFoldDB" id="A0A557R1K8"/>
<dbReference type="InterPro" id="IPR050074">
    <property type="entry name" value="DHO_dehydrogenase"/>
</dbReference>
<dbReference type="GO" id="GO:0004152">
    <property type="term" value="F:dihydroorotate dehydrogenase activity"/>
    <property type="evidence" value="ECO:0007669"/>
    <property type="project" value="TreeGrafter"/>
</dbReference>
<evidence type="ECO:0000256" key="2">
    <source>
        <dbReference type="ARBA" id="ARBA00004725"/>
    </source>
</evidence>
<protein>
    <submittedName>
        <fullName evidence="3">Uncharacterized protein</fullName>
    </submittedName>
</protein>
<evidence type="ECO:0000313" key="4">
    <source>
        <dbReference type="Proteomes" id="UP000319502"/>
    </source>
</evidence>
<organism evidence="3 4">
    <name type="scientific">Denitromonas halophila</name>
    <dbReference type="NCBI Taxonomy" id="1629404"/>
    <lineage>
        <taxon>Bacteria</taxon>
        <taxon>Pseudomonadati</taxon>
        <taxon>Pseudomonadota</taxon>
        <taxon>Betaproteobacteria</taxon>
        <taxon>Rhodocyclales</taxon>
        <taxon>Zoogloeaceae</taxon>
        <taxon>Denitromonas</taxon>
    </lineage>
</organism>
<sequence length="347" mass="36944">MDEHAGAAARRQDARILRDDGAKRSHCAASHRGHDSARWKPLIIESRQQPGDACAACQVARRIARARVAGQRLRERAGPNTGNPHALACAKRVAQQRQISPVIRSSLPWHDRPGLAGGIDTDGRQAATLLELGFGSVEFGTVAAHPQAPNSLAPLVARLAALPPRSVDTSAIGISVGLSPDAPATALPAQWLDALHDAWSVADYLSFNLSARARRPLLAPEHHPMLAVTLRALVRERNRLPRYIALALKLPLGDRHDPLPALADTAAHAGIDCLTLVLADPPARRSEQLARLADLAHRLAGGPALVAVGGIRNARDVQDAHAVGASAVQVHRAFIHRGPACLKDLSR</sequence>
<dbReference type="Gene3D" id="3.20.20.70">
    <property type="entry name" value="Aldolase class I"/>
    <property type="match status" value="1"/>
</dbReference>
<dbReference type="PANTHER" id="PTHR48109:SF4">
    <property type="entry name" value="DIHYDROOROTATE DEHYDROGENASE (QUINONE), MITOCHONDRIAL"/>
    <property type="match status" value="1"/>
</dbReference>
<dbReference type="InterPro" id="IPR013785">
    <property type="entry name" value="Aldolase_TIM"/>
</dbReference>
<proteinExistence type="predicted"/>